<feature type="region of interest" description="Disordered" evidence="1">
    <location>
        <begin position="1"/>
        <end position="53"/>
    </location>
</feature>
<dbReference type="PROSITE" id="PS50838">
    <property type="entry name" value="MAGE"/>
    <property type="match status" value="1"/>
</dbReference>
<feature type="compositionally biased region" description="Basic and acidic residues" evidence="1">
    <location>
        <begin position="44"/>
        <end position="53"/>
    </location>
</feature>
<dbReference type="InterPro" id="IPR041898">
    <property type="entry name" value="MAGE_WH1"/>
</dbReference>
<accession>L8H1Y1</accession>
<dbReference type="GeneID" id="14919990"/>
<dbReference type="Proteomes" id="UP000011083">
    <property type="component" value="Unassembled WGS sequence"/>
</dbReference>
<proteinExistence type="predicted"/>
<evidence type="ECO:0000259" key="2">
    <source>
        <dbReference type="PROSITE" id="PS50838"/>
    </source>
</evidence>
<dbReference type="KEGG" id="acan:ACA1_263870"/>
<sequence length="323" mass="36065">MSQRGRKRSQREDSEEEDGVELEHIQKKKTVRRRKKTDADDEEGDHKATRWESLSREQREKLVGDVMRLALFLDHKKHPLKRADVTAKVLPGHKGSQLTSHLIAEAQKKFKYIFGYELAEVPRVKADASDTGKGGTGVYILKNVYPKEAKQVLSSVITNQGLANQTALLHTILAMITLSDGVLESELLFTSLKKLGLDEDHPDPVLGDWKKLIDYFVKEMYIHRQKITGRVSASGAVISEYRWGGRALLEVDKIEIMRHVAAMFGEPLDPLIVQEMEKAMQQRMQKAANSAAEGSSEASGSQTSAAAPKRPAAARGKARREAD</sequence>
<dbReference type="InterPro" id="IPR002190">
    <property type="entry name" value="MHD_dom"/>
</dbReference>
<dbReference type="Gene3D" id="1.10.10.1210">
    <property type="entry name" value="MAGE homology domain, winged helix WH2 motif"/>
    <property type="match status" value="1"/>
</dbReference>
<feature type="domain" description="MAGE" evidence="2">
    <location>
        <begin position="59"/>
        <end position="266"/>
    </location>
</feature>
<organism evidence="3 4">
    <name type="scientific">Acanthamoeba castellanii (strain ATCC 30010 / Neff)</name>
    <dbReference type="NCBI Taxonomy" id="1257118"/>
    <lineage>
        <taxon>Eukaryota</taxon>
        <taxon>Amoebozoa</taxon>
        <taxon>Discosea</taxon>
        <taxon>Longamoebia</taxon>
        <taxon>Centramoebida</taxon>
        <taxon>Acanthamoebidae</taxon>
        <taxon>Acanthamoeba</taxon>
    </lineage>
</organism>
<feature type="compositionally biased region" description="Basic residues" evidence="1">
    <location>
        <begin position="26"/>
        <end position="36"/>
    </location>
</feature>
<dbReference type="RefSeq" id="XP_004341302.1">
    <property type="nucleotide sequence ID" value="XM_004341254.1"/>
</dbReference>
<gene>
    <name evidence="3" type="ORF">ACA1_263870</name>
</gene>
<dbReference type="EMBL" id="KB007933">
    <property type="protein sequence ID" value="ELR19217.1"/>
    <property type="molecule type" value="Genomic_DNA"/>
</dbReference>
<evidence type="ECO:0000256" key="1">
    <source>
        <dbReference type="SAM" id="MobiDB-lite"/>
    </source>
</evidence>
<evidence type="ECO:0000313" key="4">
    <source>
        <dbReference type="Proteomes" id="UP000011083"/>
    </source>
</evidence>
<dbReference type="GO" id="GO:0005634">
    <property type="term" value="C:nucleus"/>
    <property type="evidence" value="ECO:0007669"/>
    <property type="project" value="TreeGrafter"/>
</dbReference>
<dbReference type="PANTHER" id="PTHR11736">
    <property type="entry name" value="MELANOMA-ASSOCIATED ANTIGEN MAGE ANTIGEN"/>
    <property type="match status" value="1"/>
</dbReference>
<dbReference type="Gene3D" id="1.10.10.1200">
    <property type="entry name" value="MAGE homology domain, winged helix WH1 motif"/>
    <property type="match status" value="1"/>
</dbReference>
<dbReference type="OrthoDB" id="205198at2759"/>
<dbReference type="InterPro" id="IPR037445">
    <property type="entry name" value="MAGE"/>
</dbReference>
<dbReference type="OMA" id="FILMNAN"/>
<dbReference type="PANTHER" id="PTHR11736:SF14">
    <property type="entry name" value="NSE3 HOMOLOG, SMC5-SMC6 COMPLEX COMPONENT"/>
    <property type="match status" value="1"/>
</dbReference>
<dbReference type="STRING" id="1257118.L8H1Y1"/>
<name>L8H1Y1_ACACF</name>
<dbReference type="AlphaFoldDB" id="L8H1Y1"/>
<feature type="region of interest" description="Disordered" evidence="1">
    <location>
        <begin position="282"/>
        <end position="323"/>
    </location>
</feature>
<keyword evidence="4" id="KW-1185">Reference proteome</keyword>
<feature type="compositionally biased region" description="Low complexity" evidence="1">
    <location>
        <begin position="287"/>
        <end position="315"/>
    </location>
</feature>
<dbReference type="InterPro" id="IPR041899">
    <property type="entry name" value="MAGE_WH2"/>
</dbReference>
<protein>
    <submittedName>
        <fullName evidence="3">MAGE family protein</fullName>
    </submittedName>
</protein>
<reference evidence="3 4" key="1">
    <citation type="journal article" date="2013" name="Genome Biol.">
        <title>Genome of Acanthamoeba castellanii highlights extensive lateral gene transfer and early evolution of tyrosine kinase signaling.</title>
        <authorList>
            <person name="Clarke M."/>
            <person name="Lohan A.J."/>
            <person name="Liu B."/>
            <person name="Lagkouvardos I."/>
            <person name="Roy S."/>
            <person name="Zafar N."/>
            <person name="Bertelli C."/>
            <person name="Schilde C."/>
            <person name="Kianianmomeni A."/>
            <person name="Burglin T.R."/>
            <person name="Frech C."/>
            <person name="Turcotte B."/>
            <person name="Kopec K.O."/>
            <person name="Synnott J.M."/>
            <person name="Choo C."/>
            <person name="Paponov I."/>
            <person name="Finkler A."/>
            <person name="Soon Heng Tan C."/>
            <person name="Hutchins A.P."/>
            <person name="Weinmeier T."/>
            <person name="Rattei T."/>
            <person name="Chu J.S."/>
            <person name="Gimenez G."/>
            <person name="Irimia M."/>
            <person name="Rigden D.J."/>
            <person name="Fitzpatrick D.A."/>
            <person name="Lorenzo-Morales J."/>
            <person name="Bateman A."/>
            <person name="Chiu C.H."/>
            <person name="Tang P."/>
            <person name="Hegemann P."/>
            <person name="Fromm H."/>
            <person name="Raoult D."/>
            <person name="Greub G."/>
            <person name="Miranda-Saavedra D."/>
            <person name="Chen N."/>
            <person name="Nash P."/>
            <person name="Ginger M.L."/>
            <person name="Horn M."/>
            <person name="Schaap P."/>
            <person name="Caler L."/>
            <person name="Loftus B."/>
        </authorList>
    </citation>
    <scope>NUCLEOTIDE SEQUENCE [LARGE SCALE GENOMIC DNA]</scope>
    <source>
        <strain evidence="3 4">Neff</strain>
    </source>
</reference>
<evidence type="ECO:0000313" key="3">
    <source>
        <dbReference type="EMBL" id="ELR19217.1"/>
    </source>
</evidence>
<dbReference type="Pfam" id="PF01454">
    <property type="entry name" value="MAGE"/>
    <property type="match status" value="1"/>
</dbReference>
<dbReference type="VEuPathDB" id="AmoebaDB:ACA1_263870"/>
<dbReference type="SMART" id="SM01373">
    <property type="entry name" value="MAGE"/>
    <property type="match status" value="1"/>
</dbReference>